<keyword evidence="8 9" id="KW-0539">Nucleus</keyword>
<evidence type="ECO:0000256" key="3">
    <source>
        <dbReference type="ARBA" id="ARBA00022705"/>
    </source>
</evidence>
<accession>A0AAU9JZB6</accession>
<dbReference type="AlphaFoldDB" id="A0AAU9JZB6"/>
<dbReference type="PANTHER" id="PTHR45849">
    <property type="entry name" value="FACT COMPLEX SUBUNIT SSRP1"/>
    <property type="match status" value="1"/>
</dbReference>
<gene>
    <name evidence="12" type="ORF">BSTOLATCC_MIC50049</name>
</gene>
<dbReference type="InterPro" id="IPR050454">
    <property type="entry name" value="RTT106/SSRP1_HistChap/FACT"/>
</dbReference>
<dbReference type="GO" id="GO:0006260">
    <property type="term" value="P:DNA replication"/>
    <property type="evidence" value="ECO:0007669"/>
    <property type="project" value="UniProtKB-KW"/>
</dbReference>
<proteinExistence type="inferred from homology"/>
<dbReference type="Pfam" id="PF03531">
    <property type="entry name" value="SSrecog"/>
    <property type="match status" value="1"/>
</dbReference>
<dbReference type="InterPro" id="IPR000969">
    <property type="entry name" value="SSRP1/POB3"/>
</dbReference>
<dbReference type="SUPFAM" id="SSF50729">
    <property type="entry name" value="PH domain-like"/>
    <property type="match status" value="1"/>
</dbReference>
<comment type="function">
    <text evidence="9">Component of the FACT complex, a general chromatin factor that acts to reorganize nucleosomes. The FACT complex is involved in multiple processes that require DNA as a template such as mRNA elongation, DNA replication and DNA repair. During transcription elongation the FACT complex acts as a histone chaperone that both destabilizes and restores nucleosomal structure. It facilitates the passage of RNA polymerase II and transcription by promoting the dissociation of one histone H2A-H2B dimer from the nucleosome, then subsequently promotes the reestablishment of the nucleosome following the passage of RNA polymerase II.</text>
</comment>
<feature type="domain" description="Histone chaperone RTT106/FACT complex subunit SPT16-like middle" evidence="11">
    <location>
        <begin position="237"/>
        <end position="330"/>
    </location>
</feature>
<evidence type="ECO:0000256" key="7">
    <source>
        <dbReference type="ARBA" id="ARBA00023204"/>
    </source>
</evidence>
<dbReference type="GO" id="GO:0006281">
    <property type="term" value="P:DNA repair"/>
    <property type="evidence" value="ECO:0007669"/>
    <property type="project" value="UniProtKB-KW"/>
</dbReference>
<keyword evidence="4 9" id="KW-0227">DNA damage</keyword>
<keyword evidence="13" id="KW-1185">Reference proteome</keyword>
<dbReference type="PRINTS" id="PR00887">
    <property type="entry name" value="SSRCOGNITION"/>
</dbReference>
<dbReference type="InterPro" id="IPR038167">
    <property type="entry name" value="SSRP1_sf"/>
</dbReference>
<evidence type="ECO:0000313" key="12">
    <source>
        <dbReference type="EMBL" id="CAG9329933.1"/>
    </source>
</evidence>
<comment type="subcellular location">
    <subcellularLocation>
        <location evidence="9">Nucleus</location>
    </subcellularLocation>
    <subcellularLocation>
        <location evidence="9">Chromosome</location>
    </subcellularLocation>
</comment>
<dbReference type="Proteomes" id="UP001162131">
    <property type="component" value="Unassembled WGS sequence"/>
</dbReference>
<dbReference type="GO" id="GO:0042393">
    <property type="term" value="F:histone binding"/>
    <property type="evidence" value="ECO:0007669"/>
    <property type="project" value="TreeGrafter"/>
</dbReference>
<dbReference type="CDD" id="cd13230">
    <property type="entry name" value="PH1_SSRP1-like"/>
    <property type="match status" value="1"/>
</dbReference>
<dbReference type="FunFam" id="2.30.29.30:FF:000098">
    <property type="entry name" value="Fact complex subunit ssrp1"/>
    <property type="match status" value="1"/>
</dbReference>
<name>A0AAU9JZB6_9CILI</name>
<protein>
    <recommendedName>
        <fullName evidence="9">FACT complex subunit SSRP1</fullName>
    </recommendedName>
</protein>
<keyword evidence="6 9" id="KW-0804">Transcription</keyword>
<dbReference type="Gene3D" id="2.30.29.30">
    <property type="entry name" value="Pleckstrin-homology domain (PH domain)/Phosphotyrosine-binding domain (PTB)"/>
    <property type="match status" value="1"/>
</dbReference>
<keyword evidence="7 9" id="KW-0234">DNA repair</keyword>
<evidence type="ECO:0000256" key="4">
    <source>
        <dbReference type="ARBA" id="ARBA00022763"/>
    </source>
</evidence>
<evidence type="ECO:0000256" key="9">
    <source>
        <dbReference type="RuleBase" id="RU364013"/>
    </source>
</evidence>
<organism evidence="12 13">
    <name type="scientific">Blepharisma stoltei</name>
    <dbReference type="NCBI Taxonomy" id="1481888"/>
    <lineage>
        <taxon>Eukaryota</taxon>
        <taxon>Sar</taxon>
        <taxon>Alveolata</taxon>
        <taxon>Ciliophora</taxon>
        <taxon>Postciliodesmatophora</taxon>
        <taxon>Heterotrichea</taxon>
        <taxon>Heterotrichida</taxon>
        <taxon>Blepharismidae</taxon>
        <taxon>Blepharisma</taxon>
    </lineage>
</organism>
<keyword evidence="3 9" id="KW-0235">DNA replication</keyword>
<dbReference type="InterPro" id="IPR048993">
    <property type="entry name" value="SSRP1-like_PH1"/>
</dbReference>
<feature type="region of interest" description="Disordered" evidence="10">
    <location>
        <begin position="333"/>
        <end position="367"/>
    </location>
</feature>
<evidence type="ECO:0000256" key="10">
    <source>
        <dbReference type="SAM" id="MobiDB-lite"/>
    </source>
</evidence>
<evidence type="ECO:0000256" key="2">
    <source>
        <dbReference type="ARBA" id="ARBA00022454"/>
    </source>
</evidence>
<dbReference type="InterPro" id="IPR013719">
    <property type="entry name" value="RTT106/SPT16-like_middle_dom"/>
</dbReference>
<dbReference type="Pfam" id="PF08512">
    <property type="entry name" value="Rttp106-like_middle"/>
    <property type="match status" value="1"/>
</dbReference>
<dbReference type="GO" id="GO:0035101">
    <property type="term" value="C:FACT complex"/>
    <property type="evidence" value="ECO:0007669"/>
    <property type="project" value="TreeGrafter"/>
</dbReference>
<dbReference type="InterPro" id="IPR011993">
    <property type="entry name" value="PH-like_dom_sf"/>
</dbReference>
<dbReference type="EMBL" id="CAJZBQ010000050">
    <property type="protein sequence ID" value="CAG9329933.1"/>
    <property type="molecule type" value="Genomic_DNA"/>
</dbReference>
<reference evidence="12" key="1">
    <citation type="submission" date="2021-09" db="EMBL/GenBank/DDBJ databases">
        <authorList>
            <consortium name="AG Swart"/>
            <person name="Singh M."/>
            <person name="Singh A."/>
            <person name="Seah K."/>
            <person name="Emmerich C."/>
        </authorList>
    </citation>
    <scope>NUCLEOTIDE SEQUENCE</scope>
    <source>
        <strain evidence="12">ATCC30299</strain>
    </source>
</reference>
<sequence>MAELSTKGWSWGDLNTTETGLDFSVDAQPCFTINYKDIANCAIPGKNEVALEFQQDDTMEDDILCEMRLYVPDPDSCEKIAKEISDRADLRAYSGDAIVTLYDLPMIVPRGKCSLDMFHTFMRLHGKTHNYKIMYKNVTRAFLLPKPDGIHVAIVIGLEPPIRQGNTLYPFVVLQFNKEQEESVSLNLAPEEIKKNFGEDLTPTIEGKAFDVISRLFKAMVKINIIIPGTFRSFNDTHAIKCSVRASEGHLYPLQKSFIFISKPVIYIRFEDIRFIEFARVSEHSMSTNRSFDLNVTTKTGSFQFTGVDRQEYKNLFSFLEKKKIPIRNLEEEEDLQKEQILSSEGENMEIEDESEDDSFEASDSDA</sequence>
<evidence type="ECO:0000256" key="8">
    <source>
        <dbReference type="ARBA" id="ARBA00023242"/>
    </source>
</evidence>
<dbReference type="GO" id="GO:0003677">
    <property type="term" value="F:DNA binding"/>
    <property type="evidence" value="ECO:0007669"/>
    <property type="project" value="InterPro"/>
</dbReference>
<feature type="compositionally biased region" description="Acidic residues" evidence="10">
    <location>
        <begin position="347"/>
        <end position="367"/>
    </location>
</feature>
<dbReference type="PANTHER" id="PTHR45849:SF1">
    <property type="entry name" value="FACT COMPLEX SUBUNIT SSRP1"/>
    <property type="match status" value="1"/>
</dbReference>
<evidence type="ECO:0000256" key="1">
    <source>
        <dbReference type="ARBA" id="ARBA00010060"/>
    </source>
</evidence>
<evidence type="ECO:0000256" key="5">
    <source>
        <dbReference type="ARBA" id="ARBA00023015"/>
    </source>
</evidence>
<dbReference type="CDD" id="cd13231">
    <property type="entry name" value="PH2_SSRP1-like"/>
    <property type="match status" value="1"/>
</dbReference>
<dbReference type="SMART" id="SM01287">
    <property type="entry name" value="Rtt106"/>
    <property type="match status" value="1"/>
</dbReference>
<dbReference type="InterPro" id="IPR024954">
    <property type="entry name" value="SSRP1_DD"/>
</dbReference>
<keyword evidence="2 9" id="KW-0158">Chromosome</keyword>
<evidence type="ECO:0000256" key="6">
    <source>
        <dbReference type="ARBA" id="ARBA00023163"/>
    </source>
</evidence>
<evidence type="ECO:0000313" key="13">
    <source>
        <dbReference type="Proteomes" id="UP001162131"/>
    </source>
</evidence>
<comment type="caution">
    <text evidence="12">The sequence shown here is derived from an EMBL/GenBank/DDBJ whole genome shotgun (WGS) entry which is preliminary data.</text>
</comment>
<dbReference type="Gene3D" id="2.30.29.220">
    <property type="entry name" value="Structure-specific recognition protein (SSRP1)"/>
    <property type="match status" value="1"/>
</dbReference>
<dbReference type="GO" id="GO:0031491">
    <property type="term" value="F:nucleosome binding"/>
    <property type="evidence" value="ECO:0007669"/>
    <property type="project" value="TreeGrafter"/>
</dbReference>
<comment type="similarity">
    <text evidence="1 9">Belongs to the SSRP1 family.</text>
</comment>
<dbReference type="FunFam" id="2.30.29.150:FF:000001">
    <property type="entry name" value="Fact complex subunit ssrp1"/>
    <property type="match status" value="1"/>
</dbReference>
<dbReference type="Pfam" id="PF21103">
    <property type="entry name" value="PH1_SSRP1-like"/>
    <property type="match status" value="1"/>
</dbReference>
<dbReference type="Gene3D" id="2.30.29.150">
    <property type="match status" value="1"/>
</dbReference>
<evidence type="ECO:0000259" key="11">
    <source>
        <dbReference type="SMART" id="SM01287"/>
    </source>
</evidence>
<keyword evidence="5 9" id="KW-0805">Transcription regulation</keyword>